<gene>
    <name evidence="1" type="ORF">RBWH47_02592</name>
</gene>
<name>F2AMW0_RHOBT</name>
<proteinExistence type="predicted"/>
<dbReference type="Proteomes" id="UP000006222">
    <property type="component" value="Unassembled WGS sequence"/>
</dbReference>
<protein>
    <submittedName>
        <fullName evidence="1">Uncharacterized protein</fullName>
    </submittedName>
</protein>
<dbReference type="PATRIC" id="fig|991778.3.peg.1071"/>
<sequence>MSHGEISSSGLSQHGSTASFIGTRFAVFTIRRLSHFIANKERTSTVIAFPTKTQLTELLTHEKGDCVSILMGTYQAGRDTNQNPIRFKNLVQQAIGELKKKESPLLPRVEELAKLEHDSTFWQNQTAGLAIYISEGFEERVLLSHDPGETVSIGSEFNLRPIASVACGETNLMTLALSWERARLFRSDGHSTLEIEDDIFPLTMDELVTARDPEKQLQYSSHETLGGGGSETVLYHGHGNGEDKIKADRRAYLSRVGEYVAKRLYNTDQQLVAVATEEVAGHFDAAAESVELTQCIHVSPDGLSDSQLRARITAFAKEHNQHNDDVIAERLGSAIADNQGSDDWKQVVLAAIEGRVDTLLLGQDQPIVGRCDETNHQVSLDEEGTDLVNTAVRLTLKSGGTVRRLQRNSTAQPMAAIFRY</sequence>
<reference evidence="1 2" key="1">
    <citation type="journal article" date="2013" name="Mar. Genomics">
        <title>Expression of sulfatases in Rhodopirellula baltica and the diversity of sulfatases in the genus Rhodopirellula.</title>
        <authorList>
            <person name="Wegner C.E."/>
            <person name="Richter-Heitmann T."/>
            <person name="Klindworth A."/>
            <person name="Klockow C."/>
            <person name="Richter M."/>
            <person name="Achstetter T."/>
            <person name="Glockner F.O."/>
            <person name="Harder J."/>
        </authorList>
    </citation>
    <scope>NUCLEOTIDE SEQUENCE [LARGE SCALE GENOMIC DNA]</scope>
    <source>
        <strain evidence="1 2">WH47</strain>
    </source>
</reference>
<dbReference type="AlphaFoldDB" id="F2AMW0"/>
<organism evidence="1 2">
    <name type="scientific">Rhodopirellula baltica WH47</name>
    <dbReference type="NCBI Taxonomy" id="991778"/>
    <lineage>
        <taxon>Bacteria</taxon>
        <taxon>Pseudomonadati</taxon>
        <taxon>Planctomycetota</taxon>
        <taxon>Planctomycetia</taxon>
        <taxon>Pirellulales</taxon>
        <taxon>Pirellulaceae</taxon>
        <taxon>Rhodopirellula</taxon>
    </lineage>
</organism>
<accession>F2AMW0</accession>
<dbReference type="Pfam" id="PF18845">
    <property type="entry name" value="baeRF_family3"/>
    <property type="match status" value="1"/>
</dbReference>
<evidence type="ECO:0000313" key="2">
    <source>
        <dbReference type="Proteomes" id="UP000006222"/>
    </source>
</evidence>
<evidence type="ECO:0000313" key="1">
    <source>
        <dbReference type="EMBL" id="EGF29077.1"/>
    </source>
</evidence>
<dbReference type="InterPro" id="IPR041289">
    <property type="entry name" value="Bact_RF_family3"/>
</dbReference>
<dbReference type="EMBL" id="AFAR01000056">
    <property type="protein sequence ID" value="EGF29077.1"/>
    <property type="molecule type" value="Genomic_DNA"/>
</dbReference>
<comment type="caution">
    <text evidence="1">The sequence shown here is derived from an EMBL/GenBank/DDBJ whole genome shotgun (WGS) entry which is preliminary data.</text>
</comment>